<feature type="chain" id="PRO_5008529248" description="Outer membrane protein beta-barrel domain-containing protein" evidence="1">
    <location>
        <begin position="24"/>
        <end position="224"/>
    </location>
</feature>
<feature type="signal peptide" evidence="1">
    <location>
        <begin position="1"/>
        <end position="23"/>
    </location>
</feature>
<proteinExistence type="predicted"/>
<dbReference type="STRING" id="1796646.A4V02_04235"/>
<evidence type="ECO:0008006" key="4">
    <source>
        <dbReference type="Google" id="ProtNLM"/>
    </source>
</evidence>
<accession>A0A1B1S882</accession>
<protein>
    <recommendedName>
        <fullName evidence="4">Outer membrane protein beta-barrel domain-containing protein</fullName>
    </recommendedName>
</protein>
<evidence type="ECO:0000313" key="3">
    <source>
        <dbReference type="Proteomes" id="UP000186351"/>
    </source>
</evidence>
<name>A0A1B1S882_9BACT</name>
<dbReference type="Proteomes" id="UP000186351">
    <property type="component" value="Chromosome"/>
</dbReference>
<dbReference type="AlphaFoldDB" id="A0A1B1S882"/>
<organism evidence="2 3">
    <name type="scientific">Muribaculum intestinale</name>
    <dbReference type="NCBI Taxonomy" id="1796646"/>
    <lineage>
        <taxon>Bacteria</taxon>
        <taxon>Pseudomonadati</taxon>
        <taxon>Bacteroidota</taxon>
        <taxon>Bacteroidia</taxon>
        <taxon>Bacteroidales</taxon>
        <taxon>Muribaculaceae</taxon>
        <taxon>Muribaculum</taxon>
    </lineage>
</organism>
<dbReference type="EMBL" id="CP015402">
    <property type="protein sequence ID" value="ANU62999.1"/>
    <property type="molecule type" value="Genomic_DNA"/>
</dbReference>
<keyword evidence="1" id="KW-0732">Signal</keyword>
<keyword evidence="3" id="KW-1185">Reference proteome</keyword>
<accession>A0A1Z2XKH8</accession>
<evidence type="ECO:0000313" key="2">
    <source>
        <dbReference type="EMBL" id="ANU62999.1"/>
    </source>
</evidence>
<sequence length="224" mass="24421">MVIMKKRLPLAIFALSAAFGASAQYYELANQLPQLLRPALSGSWQYKGFVDATAMAGLGHNRANILSVSTSQGFQYTSWFYMGVGLGVDVAFSNYDGSLSRADVPGYWEHGANKTGAMLPLFTDFRFTFGGASNELSAFIDLRLGATFLLGNNYLEFGNGYLSNDGQFYLRPSVGLRIPVNSSNSKQAVDLGITYQLITSANNYTWGGRGMSLNALGFTIAYEW</sequence>
<evidence type="ECO:0000256" key="1">
    <source>
        <dbReference type="SAM" id="SignalP"/>
    </source>
</evidence>
<gene>
    <name evidence="2" type="ORF">A4V02_04235</name>
</gene>
<reference evidence="3" key="1">
    <citation type="submission" date="2016-04" db="EMBL/GenBank/DDBJ databases">
        <title>Complete Genome Sequences of Twelve Strains of a Stable Defined Moderately Diverse Mouse Microbiota 2 (sDMDMm2).</title>
        <authorList>
            <person name="Uchimura Y."/>
            <person name="Wyss M."/>
            <person name="Brugiroux S."/>
            <person name="Limenitakis J.P."/>
            <person name="Stecher B."/>
            <person name="McCoy K.D."/>
            <person name="Macpherson A.J."/>
        </authorList>
    </citation>
    <scope>NUCLEOTIDE SEQUENCE [LARGE SCALE GENOMIC DNA]</scope>
    <source>
        <strain evidence="3">YL27</strain>
    </source>
</reference>
<dbReference type="KEGG" id="pary:A4V02_04235"/>